<feature type="domain" description="Phorbol-ester/DAG-type" evidence="5">
    <location>
        <begin position="233"/>
        <end position="280"/>
    </location>
</feature>
<feature type="domain" description="Phorbol-ester/DAG-type" evidence="5">
    <location>
        <begin position="181"/>
        <end position="227"/>
    </location>
</feature>
<dbReference type="EMBL" id="JBBPBK010000011">
    <property type="protein sequence ID" value="KAK9275836.1"/>
    <property type="molecule type" value="Genomic_DNA"/>
</dbReference>
<evidence type="ECO:0000313" key="7">
    <source>
        <dbReference type="Proteomes" id="UP001415857"/>
    </source>
</evidence>
<reference evidence="6 7" key="1">
    <citation type="journal article" date="2024" name="Plant J.">
        <title>Genome sequences and population genomics reveal climatic adaptation and genomic divergence between two closely related sweetgum species.</title>
        <authorList>
            <person name="Xu W.Q."/>
            <person name="Ren C.Q."/>
            <person name="Zhang X.Y."/>
            <person name="Comes H.P."/>
            <person name="Liu X.H."/>
            <person name="Li Y.G."/>
            <person name="Kettle C.J."/>
            <person name="Jalonen R."/>
            <person name="Gaisberger H."/>
            <person name="Ma Y.Z."/>
            <person name="Qiu Y.X."/>
        </authorList>
    </citation>
    <scope>NUCLEOTIDE SEQUENCE [LARGE SCALE GENOMIC DNA]</scope>
    <source>
        <strain evidence="6">Hangzhou</strain>
    </source>
</reference>
<name>A0AAP0RFE5_LIQFO</name>
<dbReference type="AlphaFoldDB" id="A0AAP0RFE5"/>
<accession>A0AAP0RFE5</accession>
<evidence type="ECO:0000256" key="4">
    <source>
        <dbReference type="SAM" id="Coils"/>
    </source>
</evidence>
<evidence type="ECO:0000259" key="5">
    <source>
        <dbReference type="SMART" id="SM00109"/>
    </source>
</evidence>
<feature type="domain" description="Phorbol-ester/DAG-type" evidence="5">
    <location>
        <begin position="121"/>
        <end position="169"/>
    </location>
</feature>
<dbReference type="SMART" id="SM00109">
    <property type="entry name" value="C1"/>
    <property type="match status" value="6"/>
</dbReference>
<feature type="domain" description="Phorbol-ester/DAG-type" evidence="5">
    <location>
        <begin position="71"/>
        <end position="115"/>
    </location>
</feature>
<dbReference type="Proteomes" id="UP001415857">
    <property type="component" value="Unassembled WGS sequence"/>
</dbReference>
<keyword evidence="4" id="KW-0175">Coiled coil</keyword>
<dbReference type="PANTHER" id="PTHR46288:SF27">
    <property type="entry name" value="CYSTEINE_HISTIDINE-RICH C1 DOMAIN FAMILY PROTEIN"/>
    <property type="match status" value="1"/>
</dbReference>
<dbReference type="InterPro" id="IPR002219">
    <property type="entry name" value="PKC_DAG/PE"/>
</dbReference>
<keyword evidence="3" id="KW-0862">Zinc</keyword>
<dbReference type="Pfam" id="PF03107">
    <property type="entry name" value="C1_2"/>
    <property type="match status" value="8"/>
</dbReference>
<feature type="coiled-coil region" evidence="4">
    <location>
        <begin position="512"/>
        <end position="539"/>
    </location>
</feature>
<feature type="domain" description="Phorbol-ester/DAG-type" evidence="5">
    <location>
        <begin position="286"/>
        <end position="337"/>
    </location>
</feature>
<evidence type="ECO:0000313" key="6">
    <source>
        <dbReference type="EMBL" id="KAK9275836.1"/>
    </source>
</evidence>
<keyword evidence="7" id="KW-1185">Reference proteome</keyword>
<evidence type="ECO:0000256" key="1">
    <source>
        <dbReference type="ARBA" id="ARBA00022723"/>
    </source>
</evidence>
<proteinExistence type="predicted"/>
<keyword evidence="1" id="KW-0479">Metal-binding</keyword>
<sequence>MEIKHFSHQHPLTLFCKRGKGDTVHCSACLLPVSSGPTYGCSRCKEFVLHKSCAELERQLQHPFHPQHPLNLFTKSPYQSTCYCDACGNSCSGFVFHCADCRFDLDVGCASLVPAINYEGHDHRLTLLDKIYNKHAVCKTCDKPCDAFVLCCVKCDFNVHKSCAELPQKLQHPFHPRHNLTLFRENPYGLGKTCLCDACRKPYSGFIFHCADCKFDLDVGCASIVPSLRYEGHDHLLTLFDKIYDRRLCNVCDKPCNAFVYRCVMCNFNVHKLCAELPNQIQHPSHPLHPLTLFPKPPLPMKVRPCDACGNFLSCFTFRCMECDFNLDIECASLVPTIKYEGHEHLLTVLKKSDWRGQCNSCGTPCDGLGLLRCVECNFNLHIHCHPSFPRTIKHNCHEHALSLMDAVDEHDSSGKFCCDACGKRRNPKRPVFYCAKCPFVAHISCVISEVLPSLTVRQERIPRIEEVQIKPSSSVRGFLDVTTGNDVVARGFSATIPSEKVDVEVTADPTLSKLDGEIARLQANLKALQSQRAQYNTCE</sequence>
<dbReference type="PANTHER" id="PTHR46288">
    <property type="entry name" value="PHORBOL-ESTER/DAG-TYPE DOMAIN-CONTAINING PROTEIN"/>
    <property type="match status" value="1"/>
</dbReference>
<keyword evidence="2" id="KW-0677">Repeat</keyword>
<dbReference type="InterPro" id="IPR046349">
    <property type="entry name" value="C1-like_sf"/>
</dbReference>
<organism evidence="6 7">
    <name type="scientific">Liquidambar formosana</name>
    <name type="common">Formosan gum</name>
    <dbReference type="NCBI Taxonomy" id="63359"/>
    <lineage>
        <taxon>Eukaryota</taxon>
        <taxon>Viridiplantae</taxon>
        <taxon>Streptophyta</taxon>
        <taxon>Embryophyta</taxon>
        <taxon>Tracheophyta</taxon>
        <taxon>Spermatophyta</taxon>
        <taxon>Magnoliopsida</taxon>
        <taxon>eudicotyledons</taxon>
        <taxon>Gunneridae</taxon>
        <taxon>Pentapetalae</taxon>
        <taxon>Saxifragales</taxon>
        <taxon>Altingiaceae</taxon>
        <taxon>Liquidambar</taxon>
    </lineage>
</organism>
<evidence type="ECO:0000256" key="3">
    <source>
        <dbReference type="ARBA" id="ARBA00022833"/>
    </source>
</evidence>
<evidence type="ECO:0000256" key="2">
    <source>
        <dbReference type="ARBA" id="ARBA00022737"/>
    </source>
</evidence>
<dbReference type="SUPFAM" id="SSF57889">
    <property type="entry name" value="Cysteine-rich domain"/>
    <property type="match status" value="4"/>
</dbReference>
<feature type="domain" description="Phorbol-ester/DAG-type" evidence="5">
    <location>
        <begin position="343"/>
        <end position="397"/>
    </location>
</feature>
<dbReference type="InterPro" id="IPR004146">
    <property type="entry name" value="DC1"/>
</dbReference>
<gene>
    <name evidence="6" type="ORF">L1049_023108</name>
</gene>
<protein>
    <recommendedName>
        <fullName evidence="5">Phorbol-ester/DAG-type domain-containing protein</fullName>
    </recommendedName>
</protein>
<dbReference type="GO" id="GO:0046872">
    <property type="term" value="F:metal ion binding"/>
    <property type="evidence" value="ECO:0007669"/>
    <property type="project" value="UniProtKB-KW"/>
</dbReference>
<comment type="caution">
    <text evidence="6">The sequence shown here is derived from an EMBL/GenBank/DDBJ whole genome shotgun (WGS) entry which is preliminary data.</text>
</comment>